<sequence length="959" mass="109722">MERNQGHRFLNPKEASWNFDLSDIKNDKTQYLDRTELRSVQNSPFEPKEISARSTQIQTKQKFGQLDFDEIMKSSSSEAVRNKYRESLAVGRMSNFPKTNDSSFRSSISNKNSEIVRTTSTVSRKDFWDDANPSFSSFTGKNLTYSNEEFTPAENMAFQLEEDEKMQEMEYAVIPRVNKATEETGNWENNVSRQPEMSFGQYCMEKIKQSNIREVYSNVSPPKRQDRIPLVELSTNDSSIMMNELQKDGKFDQNYIEKLIKKSDANKAPKALMNKLMEKKVKEVQKNVAELFSDQKNSNTFPSSVARMMQELDVDRIMELAEEEKSRMRMEKEMDTFDDIPVQDENNYGDDLQRDRNELQTENRGLKRRQSLLSSDTPRSALDKCLRSRSPSNYRELEKAAENLKPKMLNDESIFKKPLPNDSTIHKTYNKSPSRTMTENSDSQQTSREYLTAMQGLSIRSPNEKLSLPNYGLQRPERSALTSPTSSASIRSINTQHWSPEHRLRRSASQLSNDSEFSDDYLPIKINNMDNRKISFPSVKIDKYVIKSITIQNGSDKKLPLRVKVIGAGFSVSPQEEFRMVPMEARTFKVKFLPSIVGPARGSLIFELITNKQCSKTIPLYAYGGHSSISIDGVQKGPFGPQFITMGTVKELHAAIECKIRLVNKGTLPGFASLAFEKTKLSDFVLSDSISVEPKQLRIESGKSADVRIRFKPSKSEVRKIISFNKDVTTIGEICVISGDEPTRLRVLKNQHFVEPKFLNCLPKSLPNEIDIHLKLQKFKEDLSRDKLTSIMEETIRTHGIALTINRDLEDSIMLSTEMSLADDTRMSFKTFLDQTNMPNPMDTVYFDEVPGQDDFLEGKDFRISPSELYFNRSDDDHNTTRFVKIESLSDEIMYIEAVPSNHKLLSAMRSCGKLNPRQSCEIKVSFTDKAYNTRHSVTTVLIIIIHGARIEIPVKLVE</sequence>
<dbReference type="Proteomes" id="UP001153620">
    <property type="component" value="Chromosome 2"/>
</dbReference>
<reference evidence="4" key="1">
    <citation type="submission" date="2022-01" db="EMBL/GenBank/DDBJ databases">
        <authorList>
            <person name="King R."/>
        </authorList>
    </citation>
    <scope>NUCLEOTIDE SEQUENCE</scope>
</reference>
<evidence type="ECO:0000256" key="1">
    <source>
        <dbReference type="SAM" id="MobiDB-lite"/>
    </source>
</evidence>
<dbReference type="OrthoDB" id="67059at2759"/>
<dbReference type="EMBL" id="OU895878">
    <property type="protein sequence ID" value="CAG9802725.1"/>
    <property type="molecule type" value="Genomic_DNA"/>
</dbReference>
<evidence type="ECO:0000313" key="5">
    <source>
        <dbReference type="Proteomes" id="UP001153620"/>
    </source>
</evidence>
<feature type="region of interest" description="Disordered" evidence="1">
    <location>
        <begin position="409"/>
        <end position="514"/>
    </location>
</feature>
<dbReference type="InterPro" id="IPR013783">
    <property type="entry name" value="Ig-like_fold"/>
</dbReference>
<feature type="compositionally biased region" description="Polar residues" evidence="1">
    <location>
        <begin position="480"/>
        <end position="498"/>
    </location>
</feature>
<dbReference type="Pfam" id="PF22073">
    <property type="entry name" value="Cep192_D4"/>
    <property type="match status" value="1"/>
</dbReference>
<feature type="compositionally biased region" description="Basic and acidic residues" evidence="1">
    <location>
        <begin position="325"/>
        <end position="335"/>
    </location>
</feature>
<organism evidence="4 5">
    <name type="scientific">Chironomus riparius</name>
    <dbReference type="NCBI Taxonomy" id="315576"/>
    <lineage>
        <taxon>Eukaryota</taxon>
        <taxon>Metazoa</taxon>
        <taxon>Ecdysozoa</taxon>
        <taxon>Arthropoda</taxon>
        <taxon>Hexapoda</taxon>
        <taxon>Insecta</taxon>
        <taxon>Pterygota</taxon>
        <taxon>Neoptera</taxon>
        <taxon>Endopterygota</taxon>
        <taxon>Diptera</taxon>
        <taxon>Nematocera</taxon>
        <taxon>Chironomoidea</taxon>
        <taxon>Chironomidae</taxon>
        <taxon>Chironominae</taxon>
        <taxon>Chironomus</taxon>
    </lineage>
</organism>
<dbReference type="Pfam" id="PF22074">
    <property type="entry name" value="Cep192_D5"/>
    <property type="match status" value="1"/>
</dbReference>
<reference evidence="4" key="2">
    <citation type="submission" date="2022-10" db="EMBL/GenBank/DDBJ databases">
        <authorList>
            <consortium name="ENA_rothamsted_submissions"/>
            <consortium name="culmorum"/>
            <person name="King R."/>
        </authorList>
    </citation>
    <scope>NUCLEOTIDE SEQUENCE</scope>
</reference>
<protein>
    <submittedName>
        <fullName evidence="4">Uncharacterized protein</fullName>
    </submittedName>
</protein>
<accession>A0A9N9RSP9</accession>
<evidence type="ECO:0000259" key="2">
    <source>
        <dbReference type="Pfam" id="PF22073"/>
    </source>
</evidence>
<feature type="compositionally biased region" description="Basic and acidic residues" evidence="1">
    <location>
        <begin position="351"/>
        <end position="365"/>
    </location>
</feature>
<name>A0A9N9RSP9_9DIPT</name>
<feature type="compositionally biased region" description="Polar residues" evidence="1">
    <location>
        <begin position="421"/>
        <end position="449"/>
    </location>
</feature>
<dbReference type="AlphaFoldDB" id="A0A9N9RSP9"/>
<keyword evidence="5" id="KW-1185">Reference proteome</keyword>
<evidence type="ECO:0000313" key="4">
    <source>
        <dbReference type="EMBL" id="CAG9802725.1"/>
    </source>
</evidence>
<feature type="domain" description="Cep192-like" evidence="3">
    <location>
        <begin position="644"/>
        <end position="750"/>
    </location>
</feature>
<dbReference type="InterPro" id="IPR054091">
    <property type="entry name" value="Cep192-like_D5"/>
</dbReference>
<dbReference type="Gene3D" id="2.60.40.10">
    <property type="entry name" value="Immunoglobulins"/>
    <property type="match status" value="1"/>
</dbReference>
<gene>
    <name evidence="4" type="ORF">CHIRRI_LOCUS5630</name>
</gene>
<proteinExistence type="predicted"/>
<feature type="region of interest" description="Disordered" evidence="1">
    <location>
        <begin position="325"/>
        <end position="390"/>
    </location>
</feature>
<dbReference type="InterPro" id="IPR054090">
    <property type="entry name" value="Cep192_Spd-2-like_dom"/>
</dbReference>
<feature type="domain" description="Cep192/Spd-2-like" evidence="2">
    <location>
        <begin position="529"/>
        <end position="625"/>
    </location>
</feature>
<evidence type="ECO:0000259" key="3">
    <source>
        <dbReference type="Pfam" id="PF22074"/>
    </source>
</evidence>